<accession>A0A918D5J6</accession>
<feature type="region of interest" description="Disordered" evidence="1">
    <location>
        <begin position="1"/>
        <end position="49"/>
    </location>
</feature>
<dbReference type="AlphaFoldDB" id="A0A918D5J6"/>
<evidence type="ECO:0000313" key="2">
    <source>
        <dbReference type="EMBL" id="GGN67684.1"/>
    </source>
</evidence>
<reference evidence="2 3" key="1">
    <citation type="journal article" date="2014" name="Int. J. Syst. Evol. Microbiol.">
        <title>Complete genome sequence of Corynebacterium casei LMG S-19264T (=DSM 44701T), isolated from a smear-ripened cheese.</title>
        <authorList>
            <consortium name="US DOE Joint Genome Institute (JGI-PGF)"/>
            <person name="Walter F."/>
            <person name="Albersmeier A."/>
            <person name="Kalinowski J."/>
            <person name="Ruckert C."/>
        </authorList>
    </citation>
    <scope>NUCLEOTIDE SEQUENCE [LARGE SCALE GENOMIC DNA]</scope>
    <source>
        <strain evidence="2 3">CGMCC 4.7111</strain>
    </source>
</reference>
<organism evidence="2 3">
    <name type="scientific">Streptomyces albiflavescens</name>
    <dbReference type="NCBI Taxonomy" id="1623582"/>
    <lineage>
        <taxon>Bacteria</taxon>
        <taxon>Bacillati</taxon>
        <taxon>Actinomycetota</taxon>
        <taxon>Actinomycetes</taxon>
        <taxon>Kitasatosporales</taxon>
        <taxon>Streptomycetaceae</taxon>
        <taxon>Streptomyces</taxon>
    </lineage>
</organism>
<sequence>MEGSGDPAFEGGGASVATVSPRDTGAVATVDGGESELADGDGSGTDMRF</sequence>
<name>A0A918D5J6_9ACTN</name>
<comment type="caution">
    <text evidence="2">The sequence shown here is derived from an EMBL/GenBank/DDBJ whole genome shotgun (WGS) entry which is preliminary data.</text>
</comment>
<protein>
    <submittedName>
        <fullName evidence="2">Uncharacterized protein</fullName>
    </submittedName>
</protein>
<evidence type="ECO:0000256" key="1">
    <source>
        <dbReference type="SAM" id="MobiDB-lite"/>
    </source>
</evidence>
<keyword evidence="3" id="KW-1185">Reference proteome</keyword>
<gene>
    <name evidence="2" type="ORF">GCM10011579_040370</name>
</gene>
<proteinExistence type="predicted"/>
<dbReference type="EMBL" id="BMMM01000007">
    <property type="protein sequence ID" value="GGN67684.1"/>
    <property type="molecule type" value="Genomic_DNA"/>
</dbReference>
<dbReference type="Proteomes" id="UP000600365">
    <property type="component" value="Unassembled WGS sequence"/>
</dbReference>
<evidence type="ECO:0000313" key="3">
    <source>
        <dbReference type="Proteomes" id="UP000600365"/>
    </source>
</evidence>